<name>A0A2U2B9D9_9BACT</name>
<sequence length="77" mass="8950">MTKQNSIIVEFKVFIANRLKWLKFIVACFGGPNLNNGRSGAADSFWEYQGCPFYFQYGDFVLSWPFIRQSLSTITHF</sequence>
<keyword evidence="2" id="KW-1185">Reference proteome</keyword>
<organism evidence="1 2">
    <name type="scientific">Marinilabilia rubra</name>
    <dbReference type="NCBI Taxonomy" id="2162893"/>
    <lineage>
        <taxon>Bacteria</taxon>
        <taxon>Pseudomonadati</taxon>
        <taxon>Bacteroidota</taxon>
        <taxon>Bacteroidia</taxon>
        <taxon>Marinilabiliales</taxon>
        <taxon>Marinilabiliaceae</taxon>
        <taxon>Marinilabilia</taxon>
    </lineage>
</organism>
<dbReference type="EMBL" id="QEWP01000006">
    <property type="protein sequence ID" value="PWD99691.1"/>
    <property type="molecule type" value="Genomic_DNA"/>
</dbReference>
<protein>
    <submittedName>
        <fullName evidence="1">Uncharacterized protein</fullName>
    </submittedName>
</protein>
<proteinExistence type="predicted"/>
<gene>
    <name evidence="1" type="ORF">DDZ16_09610</name>
</gene>
<accession>A0A2U2B9D9</accession>
<reference evidence="1 2" key="1">
    <citation type="submission" date="2018-05" db="EMBL/GenBank/DDBJ databases">
        <title>Marinilabilia rubrum sp. nov., isolated from saltern sediment.</title>
        <authorList>
            <person name="Zhang R."/>
        </authorList>
    </citation>
    <scope>NUCLEOTIDE SEQUENCE [LARGE SCALE GENOMIC DNA]</scope>
    <source>
        <strain evidence="1 2">WTE16</strain>
    </source>
</reference>
<evidence type="ECO:0000313" key="1">
    <source>
        <dbReference type="EMBL" id="PWD99691.1"/>
    </source>
</evidence>
<comment type="caution">
    <text evidence="1">The sequence shown here is derived from an EMBL/GenBank/DDBJ whole genome shotgun (WGS) entry which is preliminary data.</text>
</comment>
<evidence type="ECO:0000313" key="2">
    <source>
        <dbReference type="Proteomes" id="UP000244956"/>
    </source>
</evidence>
<dbReference type="AlphaFoldDB" id="A0A2U2B9D9"/>
<dbReference type="Proteomes" id="UP000244956">
    <property type="component" value="Unassembled WGS sequence"/>
</dbReference>